<feature type="compositionally biased region" description="Polar residues" evidence="5">
    <location>
        <begin position="468"/>
        <end position="480"/>
    </location>
</feature>
<sequence length="650" mass="73060">MESNHNHQQNKPIMMANHNQQNNKPSLMAPGITNQVMISNINPATQLLQALNVPRSNTISTYSSPPSVVIDPPEPDLDDEEEQGEEPNQQSEEVDEVGLKRILYKLLLEFDEEPEKQYHNFDNVVPPPGYKFSPSDFDLIISYLVKKCLNIPLPWNSMVDVELYNHSPEWLAEEYKKYDEQEELYFFTPRYRKYPNGKRPDRAAGDGYWKATGADKEIESNKGITVGYKKTLVFYRGKAPSGDKTNWIMYEYKIKHPPLTRSSENDMRLDKWVLCKIYEKNGSKSSSKANTRKACSKSSRANDRDEPMTNVDPTPIKRHINQSFHQNAHVHALANQIQAMASNNGTLHPAHMGASRFPFDQSRAILAGNYGTPPAHMASMLPDQCQAMTRRFPNQSQVMAINHGIAPLANMFPSQSRVMTSKHGTPPPAHSNHGTPTPAHMASGLPNQPRAMTSNHGTPPPAHMASRFPNQPQAMTSNHGTPPPAHMASRFSNQPRAMAFNHGASNFHNHFQPMAGNHETPQAFEPFYSRNPPMHSSQSSAIFVESENSIQKGDELSSYMRHSNFSTTESTGYMPSTSTFSTNERSDQDSDVILICPSNDTNGYLQSIPNALSGHQKDDTSNPRGYNNYQMDDEIPNKHQMPSDYHNPCK</sequence>
<dbReference type="SUPFAM" id="SSF101941">
    <property type="entry name" value="NAC domain"/>
    <property type="match status" value="1"/>
</dbReference>
<dbReference type="Gramene" id="QL01p004410:mrna">
    <property type="protein sequence ID" value="QL01p004410:mrna"/>
    <property type="gene ID" value="QL01p004410"/>
</dbReference>
<evidence type="ECO:0000259" key="6">
    <source>
        <dbReference type="PROSITE" id="PS51005"/>
    </source>
</evidence>
<dbReference type="EnsemblPlants" id="QL01p004410:mrna">
    <property type="protein sequence ID" value="QL01p004410:mrna"/>
    <property type="gene ID" value="QL01p004410"/>
</dbReference>
<dbReference type="GO" id="GO:0006355">
    <property type="term" value="P:regulation of DNA-templated transcription"/>
    <property type="evidence" value="ECO:0007669"/>
    <property type="project" value="InterPro"/>
</dbReference>
<protein>
    <recommendedName>
        <fullName evidence="6">NAC domain-containing protein</fullName>
    </recommendedName>
</protein>
<dbReference type="Pfam" id="PF02365">
    <property type="entry name" value="NAM"/>
    <property type="match status" value="1"/>
</dbReference>
<dbReference type="GO" id="GO:0003677">
    <property type="term" value="F:DNA binding"/>
    <property type="evidence" value="ECO:0007669"/>
    <property type="project" value="UniProtKB-KW"/>
</dbReference>
<keyword evidence="1" id="KW-0805">Transcription regulation</keyword>
<dbReference type="KEGG" id="qlo:115961474"/>
<proteinExistence type="predicted"/>
<reference evidence="7 8" key="1">
    <citation type="journal article" date="2016" name="G3 (Bethesda)">
        <title>First Draft Assembly and Annotation of the Genome of a California Endemic Oak Quercus lobata Nee (Fagaceae).</title>
        <authorList>
            <person name="Sork V.L."/>
            <person name="Fitz-Gibbon S.T."/>
            <person name="Puiu D."/>
            <person name="Crepeau M."/>
            <person name="Gugger P.F."/>
            <person name="Sherman R."/>
            <person name="Stevens K."/>
            <person name="Langley C.H."/>
            <person name="Pellegrini M."/>
            <person name="Salzberg S.L."/>
        </authorList>
    </citation>
    <scope>NUCLEOTIDE SEQUENCE [LARGE SCALE GENOMIC DNA]</scope>
    <source>
        <strain evidence="7 8">cv. SW786</strain>
    </source>
</reference>
<feature type="region of interest" description="Disordered" evidence="5">
    <location>
        <begin position="567"/>
        <end position="586"/>
    </location>
</feature>
<dbReference type="InterPro" id="IPR036093">
    <property type="entry name" value="NAC_dom_sf"/>
</dbReference>
<keyword evidence="2" id="KW-0238">DNA-binding</keyword>
<keyword evidence="8" id="KW-1185">Reference proteome</keyword>
<feature type="compositionally biased region" description="Acidic residues" evidence="5">
    <location>
        <begin position="73"/>
        <end position="85"/>
    </location>
</feature>
<dbReference type="PANTHER" id="PTHR31719">
    <property type="entry name" value="NAC TRANSCRIPTION FACTOR 56"/>
    <property type="match status" value="1"/>
</dbReference>
<name>A0A7N2KKT7_QUELO</name>
<evidence type="ECO:0000256" key="3">
    <source>
        <dbReference type="ARBA" id="ARBA00023163"/>
    </source>
</evidence>
<feature type="region of interest" description="Disordered" evidence="5">
    <location>
        <begin position="417"/>
        <end position="490"/>
    </location>
</feature>
<organism evidence="7 8">
    <name type="scientific">Quercus lobata</name>
    <name type="common">Valley oak</name>
    <dbReference type="NCBI Taxonomy" id="97700"/>
    <lineage>
        <taxon>Eukaryota</taxon>
        <taxon>Viridiplantae</taxon>
        <taxon>Streptophyta</taxon>
        <taxon>Embryophyta</taxon>
        <taxon>Tracheophyta</taxon>
        <taxon>Spermatophyta</taxon>
        <taxon>Magnoliopsida</taxon>
        <taxon>eudicotyledons</taxon>
        <taxon>Gunneridae</taxon>
        <taxon>Pentapetalae</taxon>
        <taxon>rosids</taxon>
        <taxon>fabids</taxon>
        <taxon>Fagales</taxon>
        <taxon>Fagaceae</taxon>
        <taxon>Quercus</taxon>
    </lineage>
</organism>
<dbReference type="EMBL" id="LRBV02000001">
    <property type="status" value="NOT_ANNOTATED_CDS"/>
    <property type="molecule type" value="Genomic_DNA"/>
</dbReference>
<feature type="compositionally biased region" description="Polar residues" evidence="5">
    <location>
        <begin position="567"/>
        <end position="583"/>
    </location>
</feature>
<evidence type="ECO:0000256" key="4">
    <source>
        <dbReference type="ARBA" id="ARBA00023242"/>
    </source>
</evidence>
<gene>
    <name evidence="7" type="primary">LOC115961474</name>
</gene>
<evidence type="ECO:0000313" key="7">
    <source>
        <dbReference type="EnsemblPlants" id="QL01p004410:mrna"/>
    </source>
</evidence>
<dbReference type="Gene3D" id="2.170.150.80">
    <property type="entry name" value="NAC domain"/>
    <property type="match status" value="1"/>
</dbReference>
<dbReference type="RefSeq" id="XP_030936516.1">
    <property type="nucleotide sequence ID" value="XM_031080656.1"/>
</dbReference>
<accession>A0A7N2KKT7</accession>
<keyword evidence="4" id="KW-0539">Nucleus</keyword>
<evidence type="ECO:0000256" key="2">
    <source>
        <dbReference type="ARBA" id="ARBA00023125"/>
    </source>
</evidence>
<dbReference type="InParanoid" id="A0A7N2KKT7"/>
<feature type="region of interest" description="Disordered" evidence="5">
    <location>
        <begin position="59"/>
        <end position="95"/>
    </location>
</feature>
<evidence type="ECO:0000256" key="1">
    <source>
        <dbReference type="ARBA" id="ARBA00023015"/>
    </source>
</evidence>
<feature type="region of interest" description="Disordered" evidence="5">
    <location>
        <begin position="283"/>
        <end position="314"/>
    </location>
</feature>
<feature type="domain" description="NAC" evidence="6">
    <location>
        <begin position="126"/>
        <end position="280"/>
    </location>
</feature>
<keyword evidence="3" id="KW-0804">Transcription</keyword>
<dbReference type="PROSITE" id="PS51005">
    <property type="entry name" value="NAC"/>
    <property type="match status" value="1"/>
</dbReference>
<evidence type="ECO:0000256" key="5">
    <source>
        <dbReference type="SAM" id="MobiDB-lite"/>
    </source>
</evidence>
<dbReference type="GeneID" id="115961474"/>
<dbReference type="InterPro" id="IPR003441">
    <property type="entry name" value="NAC-dom"/>
</dbReference>
<dbReference type="Proteomes" id="UP000594261">
    <property type="component" value="Chromosome 1"/>
</dbReference>
<dbReference type="AlphaFoldDB" id="A0A7N2KKT7"/>
<dbReference type="PANTHER" id="PTHR31719:SF179">
    <property type="entry name" value="OS08G0148400 PROTEIN"/>
    <property type="match status" value="1"/>
</dbReference>
<reference evidence="7" key="2">
    <citation type="submission" date="2021-01" db="UniProtKB">
        <authorList>
            <consortium name="EnsemblPlants"/>
        </authorList>
    </citation>
    <scope>IDENTIFICATION</scope>
</reference>
<feature type="region of interest" description="Disordered" evidence="5">
    <location>
        <begin position="607"/>
        <end position="650"/>
    </location>
</feature>
<dbReference type="OMA" id="MAGNHET"/>
<evidence type="ECO:0000313" key="8">
    <source>
        <dbReference type="Proteomes" id="UP000594261"/>
    </source>
</evidence>